<evidence type="ECO:0008006" key="4">
    <source>
        <dbReference type="Google" id="ProtNLM"/>
    </source>
</evidence>
<dbReference type="InterPro" id="IPR017853">
    <property type="entry name" value="GH"/>
</dbReference>
<keyword evidence="3" id="KW-1185">Reference proteome</keyword>
<accession>A0ABU8CH80</accession>
<name>A0ABU8CH80_9HYPH</name>
<organism evidence="2 3">
    <name type="scientific">Rhizobium aouanii</name>
    <dbReference type="NCBI Taxonomy" id="3118145"/>
    <lineage>
        <taxon>Bacteria</taxon>
        <taxon>Pseudomonadati</taxon>
        <taxon>Pseudomonadota</taxon>
        <taxon>Alphaproteobacteria</taxon>
        <taxon>Hyphomicrobiales</taxon>
        <taxon>Rhizobiaceae</taxon>
        <taxon>Rhizobium/Agrobacterium group</taxon>
        <taxon>Rhizobium</taxon>
    </lineage>
</organism>
<dbReference type="Proteomes" id="UP001531129">
    <property type="component" value="Unassembled WGS sequence"/>
</dbReference>
<reference evidence="2 3" key="1">
    <citation type="submission" date="2024-01" db="EMBL/GenBank/DDBJ databases">
        <title>Draft genome sequences of three bacterial strains isolated from Acacia saligna represent a potential new species within the genus Rhizobium.</title>
        <authorList>
            <person name="Tambong J.T."/>
            <person name="Mnasri B."/>
        </authorList>
    </citation>
    <scope>NUCLEOTIDE SEQUENCE [LARGE SCALE GENOMIC DNA]</scope>
    <source>
        <strain evidence="2 3">1AS12I</strain>
    </source>
</reference>
<dbReference type="SUPFAM" id="SSF51445">
    <property type="entry name" value="(Trans)glycosidases"/>
    <property type="match status" value="1"/>
</dbReference>
<dbReference type="EMBL" id="JBAMYC010000003">
    <property type="protein sequence ID" value="MEI1247597.1"/>
    <property type="molecule type" value="Genomic_DNA"/>
</dbReference>
<gene>
    <name evidence="2" type="ORF">V8Q02_06095</name>
</gene>
<comment type="caution">
    <text evidence="2">The sequence shown here is derived from an EMBL/GenBank/DDBJ whole genome shotgun (WGS) entry which is preliminary data.</text>
</comment>
<sequence length="242" mass="26425">MNVACSDGRRADRAAAFGAKFLEQWTRTMRLIKPQLFLTEEDYSDWSAMTEPSRIGDGLGFDATWYGDFNHNLVEYHGGAQAQLLRNAGFGDKRALTMSSLAGALQTSARFKVIYNQSHDDAAIAKYRREPLLSRSISHRCRLDQGAGGGELQVCGGDDAAIGRDDECFSWARKSAPRSPIATMISSRTGRISSAKQIAAGQDDPLLSRSDRAQHPSGCDSVRNIVLNAVLPASGVLVFRRL</sequence>
<evidence type="ECO:0000256" key="1">
    <source>
        <dbReference type="SAM" id="MobiDB-lite"/>
    </source>
</evidence>
<dbReference type="RefSeq" id="WP_335911482.1">
    <property type="nucleotide sequence ID" value="NZ_JBAMYB010000003.1"/>
</dbReference>
<feature type="region of interest" description="Disordered" evidence="1">
    <location>
        <begin position="193"/>
        <end position="215"/>
    </location>
</feature>
<proteinExistence type="predicted"/>
<protein>
    <recommendedName>
        <fullName evidence="4">Glycosyl hydrolase family 13 catalytic domain-containing protein</fullName>
    </recommendedName>
</protein>
<dbReference type="Gene3D" id="3.20.20.80">
    <property type="entry name" value="Glycosidases"/>
    <property type="match status" value="1"/>
</dbReference>
<evidence type="ECO:0000313" key="2">
    <source>
        <dbReference type="EMBL" id="MEI1247597.1"/>
    </source>
</evidence>
<evidence type="ECO:0000313" key="3">
    <source>
        <dbReference type="Proteomes" id="UP001531129"/>
    </source>
</evidence>